<proteinExistence type="predicted"/>
<dbReference type="Proteomes" id="UP000245168">
    <property type="component" value="Unassembled WGS sequence"/>
</dbReference>
<gene>
    <name evidence="2" type="ORF">DDZ18_11735</name>
</gene>
<dbReference type="Gene3D" id="3.30.70.100">
    <property type="match status" value="1"/>
</dbReference>
<keyword evidence="3" id="KW-1185">Reference proteome</keyword>
<dbReference type="GO" id="GO:0009882">
    <property type="term" value="F:blue light photoreceptor activity"/>
    <property type="evidence" value="ECO:0007669"/>
    <property type="project" value="InterPro"/>
</dbReference>
<dbReference type="PROSITE" id="PS50925">
    <property type="entry name" value="BLUF"/>
    <property type="match status" value="1"/>
</dbReference>
<dbReference type="SUPFAM" id="SSF54975">
    <property type="entry name" value="Acylphosphatase/BLUF domain-like"/>
    <property type="match status" value="1"/>
</dbReference>
<organism evidence="2 3">
    <name type="scientific">Marinicauda salina</name>
    <dbReference type="NCBI Taxonomy" id="2135793"/>
    <lineage>
        <taxon>Bacteria</taxon>
        <taxon>Pseudomonadati</taxon>
        <taxon>Pseudomonadota</taxon>
        <taxon>Alphaproteobacteria</taxon>
        <taxon>Maricaulales</taxon>
        <taxon>Maricaulaceae</taxon>
        <taxon>Marinicauda</taxon>
    </lineage>
</organism>
<protein>
    <recommendedName>
        <fullName evidence="1">BLUF domain-containing protein</fullName>
    </recommendedName>
</protein>
<reference evidence="3" key="1">
    <citation type="submission" date="2018-05" db="EMBL/GenBank/DDBJ databases">
        <authorList>
            <person name="Liu B.-T."/>
        </authorList>
    </citation>
    <scope>NUCLEOTIDE SEQUENCE [LARGE SCALE GENOMIC DNA]</scope>
    <source>
        <strain evidence="3">WD6-1</strain>
    </source>
</reference>
<evidence type="ECO:0000313" key="3">
    <source>
        <dbReference type="Proteomes" id="UP000245168"/>
    </source>
</evidence>
<dbReference type="EMBL" id="QEXV01000005">
    <property type="protein sequence ID" value="PWE16854.1"/>
    <property type="molecule type" value="Genomic_DNA"/>
</dbReference>
<name>A0A2U2BS71_9PROT</name>
<comment type="caution">
    <text evidence="2">The sequence shown here is derived from an EMBL/GenBank/DDBJ whole genome shotgun (WGS) entry which is preliminary data.</text>
</comment>
<dbReference type="AlphaFoldDB" id="A0A2U2BS71"/>
<dbReference type="RefSeq" id="WP_109253577.1">
    <property type="nucleotide sequence ID" value="NZ_QEXV01000005.1"/>
</dbReference>
<dbReference type="InterPro" id="IPR007024">
    <property type="entry name" value="BLUF_domain"/>
</dbReference>
<dbReference type="Pfam" id="PF04940">
    <property type="entry name" value="BLUF"/>
    <property type="match status" value="1"/>
</dbReference>
<sequence>MFLTRMIYHSAPRFETDSLALEQALAEIMAAGLRNNPAAGISGVLAVDGQRFIQVMEGPRDRLSETFARIGSDTRHRDLVIAFFGEVDSRVFPDWSVAMMNPITLPECEPRCVDYDAITAEGLLERARRIRETGAIAGRETRSDGESAA</sequence>
<accession>A0A2U2BS71</accession>
<feature type="domain" description="BLUF" evidence="1">
    <location>
        <begin position="3"/>
        <end position="98"/>
    </location>
</feature>
<dbReference type="InterPro" id="IPR036046">
    <property type="entry name" value="Acylphosphatase-like_dom_sf"/>
</dbReference>
<evidence type="ECO:0000259" key="1">
    <source>
        <dbReference type="PROSITE" id="PS50925"/>
    </source>
</evidence>
<evidence type="ECO:0000313" key="2">
    <source>
        <dbReference type="EMBL" id="PWE16854.1"/>
    </source>
</evidence>
<dbReference type="OrthoDB" id="196105at2"/>
<dbReference type="SMART" id="SM01034">
    <property type="entry name" value="BLUF"/>
    <property type="match status" value="1"/>
</dbReference>
<dbReference type="GO" id="GO:0071949">
    <property type="term" value="F:FAD binding"/>
    <property type="evidence" value="ECO:0007669"/>
    <property type="project" value="InterPro"/>
</dbReference>